<accession>A0A670ZLQ0</accession>
<keyword evidence="3" id="KW-0393">Immunoglobulin domain</keyword>
<reference evidence="5" key="2">
    <citation type="submission" date="2025-09" db="UniProtKB">
        <authorList>
            <consortium name="Ensembl"/>
        </authorList>
    </citation>
    <scope>IDENTIFICATION</scope>
</reference>
<dbReference type="InterPro" id="IPR003599">
    <property type="entry name" value="Ig_sub"/>
</dbReference>
<organism evidence="5 6">
    <name type="scientific">Pseudonaja textilis</name>
    <name type="common">Eastern brown snake</name>
    <dbReference type="NCBI Taxonomy" id="8673"/>
    <lineage>
        <taxon>Eukaryota</taxon>
        <taxon>Metazoa</taxon>
        <taxon>Chordata</taxon>
        <taxon>Craniata</taxon>
        <taxon>Vertebrata</taxon>
        <taxon>Euteleostomi</taxon>
        <taxon>Lepidosauria</taxon>
        <taxon>Squamata</taxon>
        <taxon>Bifurcata</taxon>
        <taxon>Unidentata</taxon>
        <taxon>Episquamata</taxon>
        <taxon>Toxicofera</taxon>
        <taxon>Serpentes</taxon>
        <taxon>Colubroidea</taxon>
        <taxon>Elapidae</taxon>
        <taxon>Hydrophiinae</taxon>
        <taxon>Pseudonaja</taxon>
    </lineage>
</organism>
<sequence>MISGSGDLAGWSLTRPSTLDTPHDMTARAGEDVEMACSFRGSSSPSYSLEIQWWYVQNLFPGASERGGAVSPDRGKDPVGMSCVVKVAGSNISHKLRLSRVKPADEGTYECRVIDFSDRQARHHKAKAYLRVEAEDSGGGGGGGRPLQETQLLLLADTPPFSIEGSSGFPPPPASLFCLGSFLPGFIEGRGLLSGNGRGQRRQVLLADP</sequence>
<protein>
    <submittedName>
        <fullName evidence="5">V-set and transmembrane domain containing 2 like</fullName>
    </submittedName>
</protein>
<reference evidence="5" key="1">
    <citation type="submission" date="2025-08" db="UniProtKB">
        <authorList>
            <consortium name="Ensembl"/>
        </authorList>
    </citation>
    <scope>IDENTIFICATION</scope>
</reference>
<dbReference type="GeneTree" id="ENSGT00940000159381"/>
<dbReference type="SUPFAM" id="SSF48726">
    <property type="entry name" value="Immunoglobulin"/>
    <property type="match status" value="1"/>
</dbReference>
<proteinExistence type="predicted"/>
<dbReference type="Ensembl" id="ENSPTXT00000024392.1">
    <property type="protein sequence ID" value="ENSPTXP00000023659.1"/>
    <property type="gene ID" value="ENSPTXG00000016453.1"/>
</dbReference>
<dbReference type="Pfam" id="PF07686">
    <property type="entry name" value="V-set"/>
    <property type="match status" value="1"/>
</dbReference>
<dbReference type="Proteomes" id="UP000472273">
    <property type="component" value="Unplaced"/>
</dbReference>
<dbReference type="InterPro" id="IPR036179">
    <property type="entry name" value="Ig-like_dom_sf"/>
</dbReference>
<evidence type="ECO:0000256" key="3">
    <source>
        <dbReference type="ARBA" id="ARBA00023319"/>
    </source>
</evidence>
<dbReference type="CDD" id="cd00096">
    <property type="entry name" value="Ig"/>
    <property type="match status" value="1"/>
</dbReference>
<evidence type="ECO:0000313" key="5">
    <source>
        <dbReference type="Ensembl" id="ENSPTXP00000023659.1"/>
    </source>
</evidence>
<dbReference type="InterPro" id="IPR013106">
    <property type="entry name" value="Ig_V-set"/>
</dbReference>
<dbReference type="InterPro" id="IPR051102">
    <property type="entry name" value="IgSF_V-set/TM_domain"/>
</dbReference>
<keyword evidence="6" id="KW-1185">Reference proteome</keyword>
<dbReference type="PANTHER" id="PTHR12207:SF31">
    <property type="entry name" value="V-SET AND TRANSMEMBRANE DOMAIN-CONTAINING PROTEIN 2-LIKE PROTEIN"/>
    <property type="match status" value="1"/>
</dbReference>
<dbReference type="SMART" id="SM00409">
    <property type="entry name" value="IG"/>
    <property type="match status" value="1"/>
</dbReference>
<dbReference type="Gene3D" id="2.60.40.10">
    <property type="entry name" value="Immunoglobulins"/>
    <property type="match status" value="1"/>
</dbReference>
<keyword evidence="2" id="KW-1015">Disulfide bond</keyword>
<dbReference type="InterPro" id="IPR007110">
    <property type="entry name" value="Ig-like_dom"/>
</dbReference>
<evidence type="ECO:0000256" key="2">
    <source>
        <dbReference type="ARBA" id="ARBA00023157"/>
    </source>
</evidence>
<feature type="domain" description="Ig-like" evidence="4">
    <location>
        <begin position="16"/>
        <end position="113"/>
    </location>
</feature>
<dbReference type="InterPro" id="IPR013783">
    <property type="entry name" value="Ig-like_fold"/>
</dbReference>
<dbReference type="PANTHER" id="PTHR12207">
    <property type="entry name" value="V-SET AND TRANSMEMBRANE DOMAIN-CONTAINING PROTEIN"/>
    <property type="match status" value="1"/>
</dbReference>
<dbReference type="AlphaFoldDB" id="A0A670ZLQ0"/>
<keyword evidence="1" id="KW-0732">Signal</keyword>
<evidence type="ECO:0000256" key="1">
    <source>
        <dbReference type="ARBA" id="ARBA00022729"/>
    </source>
</evidence>
<gene>
    <name evidence="5" type="primary">VSTM2L</name>
</gene>
<dbReference type="GO" id="GO:0016020">
    <property type="term" value="C:membrane"/>
    <property type="evidence" value="ECO:0007669"/>
    <property type="project" value="TreeGrafter"/>
</dbReference>
<evidence type="ECO:0000259" key="4">
    <source>
        <dbReference type="PROSITE" id="PS50835"/>
    </source>
</evidence>
<evidence type="ECO:0000313" key="6">
    <source>
        <dbReference type="Proteomes" id="UP000472273"/>
    </source>
</evidence>
<name>A0A670ZLQ0_PSETE</name>
<dbReference type="PROSITE" id="PS50835">
    <property type="entry name" value="IG_LIKE"/>
    <property type="match status" value="1"/>
</dbReference>